<evidence type="ECO:0000313" key="2">
    <source>
        <dbReference type="Proteomes" id="UP000576821"/>
    </source>
</evidence>
<sequence>MYKIEFDEKSRMLIQRTGGFWDVEEVARYERELTAILTRLNADGRPFTMLHDSRGQPTQSAEVMRAFAKMSDAEIMQPKGRVAIVVSQVLNKLQAERVAANALIRIFSDEAEARQWLAETGETSPADARPSTSSRP</sequence>
<keyword evidence="2" id="KW-1185">Reference proteome</keyword>
<name>A0A846M9G1_9SPHN</name>
<evidence type="ECO:0008006" key="3">
    <source>
        <dbReference type="Google" id="ProtNLM"/>
    </source>
</evidence>
<protein>
    <recommendedName>
        <fullName evidence="3">STAS/SEC14 domain-containing protein</fullName>
    </recommendedName>
</protein>
<comment type="caution">
    <text evidence="1">The sequence shown here is derived from an EMBL/GenBank/DDBJ whole genome shotgun (WGS) entry which is preliminary data.</text>
</comment>
<accession>A0A846M9G1</accession>
<dbReference type="AlphaFoldDB" id="A0A846M9G1"/>
<dbReference type="EMBL" id="JAASQR010000002">
    <property type="protein sequence ID" value="NIJ16754.1"/>
    <property type="molecule type" value="Genomic_DNA"/>
</dbReference>
<proteinExistence type="predicted"/>
<dbReference type="Proteomes" id="UP000576821">
    <property type="component" value="Unassembled WGS sequence"/>
</dbReference>
<dbReference type="RefSeq" id="WP_167303344.1">
    <property type="nucleotide sequence ID" value="NZ_JAASQR010000002.1"/>
</dbReference>
<evidence type="ECO:0000313" key="1">
    <source>
        <dbReference type="EMBL" id="NIJ16754.1"/>
    </source>
</evidence>
<reference evidence="1 2" key="1">
    <citation type="submission" date="2020-03" db="EMBL/GenBank/DDBJ databases">
        <title>Genomic Encyclopedia of Type Strains, Phase IV (KMG-IV): sequencing the most valuable type-strain genomes for metagenomic binning, comparative biology and taxonomic classification.</title>
        <authorList>
            <person name="Goeker M."/>
        </authorList>
    </citation>
    <scope>NUCLEOTIDE SEQUENCE [LARGE SCALE GENOMIC DNA]</scope>
    <source>
        <strain evidence="1 2">DSM 21299</strain>
    </source>
</reference>
<gene>
    <name evidence="1" type="ORF">FHS54_001720</name>
</gene>
<organism evidence="1 2">
    <name type="scientific">Sphingobium vermicomposti</name>
    <dbReference type="NCBI Taxonomy" id="529005"/>
    <lineage>
        <taxon>Bacteria</taxon>
        <taxon>Pseudomonadati</taxon>
        <taxon>Pseudomonadota</taxon>
        <taxon>Alphaproteobacteria</taxon>
        <taxon>Sphingomonadales</taxon>
        <taxon>Sphingomonadaceae</taxon>
        <taxon>Sphingobium</taxon>
    </lineage>
</organism>